<gene>
    <name evidence="2" type="ORF">UFOVP705_80</name>
    <name evidence="3" type="ORF">UFOVP736_1</name>
</gene>
<feature type="transmembrane region" description="Helical" evidence="1">
    <location>
        <begin position="6"/>
        <end position="24"/>
    </location>
</feature>
<reference evidence="3" key="1">
    <citation type="submission" date="2020-05" db="EMBL/GenBank/DDBJ databases">
        <authorList>
            <person name="Chiriac C."/>
            <person name="Salcher M."/>
            <person name="Ghai R."/>
            <person name="Kavagutti S V."/>
        </authorList>
    </citation>
    <scope>NUCLEOTIDE SEQUENCE</scope>
</reference>
<sequence length="70" mass="8282">MPRVPIWFGITCVCLCIGTIIFIAKDDARTPHSQDPRTPREQRLDKELQRENAQLQHEVQKEIRRIENKN</sequence>
<evidence type="ECO:0000313" key="2">
    <source>
        <dbReference type="EMBL" id="CAB4159345.1"/>
    </source>
</evidence>
<keyword evidence="1" id="KW-0812">Transmembrane</keyword>
<protein>
    <submittedName>
        <fullName evidence="3">Uncharacterized protein</fullName>
    </submittedName>
</protein>
<accession>A0A6J7X0H0</accession>
<evidence type="ECO:0000313" key="3">
    <source>
        <dbReference type="EMBL" id="CAB5223691.1"/>
    </source>
</evidence>
<organism evidence="3">
    <name type="scientific">uncultured Caudovirales phage</name>
    <dbReference type="NCBI Taxonomy" id="2100421"/>
    <lineage>
        <taxon>Viruses</taxon>
        <taxon>Duplodnaviria</taxon>
        <taxon>Heunggongvirae</taxon>
        <taxon>Uroviricota</taxon>
        <taxon>Caudoviricetes</taxon>
        <taxon>Peduoviridae</taxon>
        <taxon>Maltschvirus</taxon>
        <taxon>Maltschvirus maltsch</taxon>
    </lineage>
</organism>
<keyword evidence="1" id="KW-1133">Transmembrane helix</keyword>
<evidence type="ECO:0000256" key="1">
    <source>
        <dbReference type="SAM" id="Phobius"/>
    </source>
</evidence>
<keyword evidence="1" id="KW-0472">Membrane</keyword>
<proteinExistence type="predicted"/>
<dbReference type="EMBL" id="LR796685">
    <property type="protein sequence ID" value="CAB4159345.1"/>
    <property type="molecule type" value="Genomic_DNA"/>
</dbReference>
<name>A0A6J7X0H0_9CAUD</name>
<dbReference type="EMBL" id="LR798327">
    <property type="protein sequence ID" value="CAB5223691.1"/>
    <property type="molecule type" value="Genomic_DNA"/>
</dbReference>